<dbReference type="Gene3D" id="3.10.620.30">
    <property type="match status" value="1"/>
</dbReference>
<keyword evidence="3" id="KW-1185">Reference proteome</keyword>
<dbReference type="Proteomes" id="UP000266301">
    <property type="component" value="Chromosome"/>
</dbReference>
<dbReference type="EMBL" id="CP032416">
    <property type="protein sequence ID" value="AYD41479.1"/>
    <property type="molecule type" value="Genomic_DNA"/>
</dbReference>
<gene>
    <name evidence="2" type="ORF">D4Z93_11615</name>
</gene>
<dbReference type="PANTHER" id="PTHR33490">
    <property type="entry name" value="BLR5614 PROTEIN-RELATED"/>
    <property type="match status" value="1"/>
</dbReference>
<dbReference type="InterPro" id="IPR038765">
    <property type="entry name" value="Papain-like_cys_pep_sf"/>
</dbReference>
<accession>A0A386H700</accession>
<protein>
    <submittedName>
        <fullName evidence="2">Transglutaminase domain-containing protein</fullName>
    </submittedName>
</protein>
<feature type="domain" description="Transglutaminase-like" evidence="1">
    <location>
        <begin position="178"/>
        <end position="249"/>
    </location>
</feature>
<name>A0A386H700_9CLOT</name>
<organism evidence="2 3">
    <name type="scientific">Clostridium fermenticellae</name>
    <dbReference type="NCBI Taxonomy" id="2068654"/>
    <lineage>
        <taxon>Bacteria</taxon>
        <taxon>Bacillati</taxon>
        <taxon>Bacillota</taxon>
        <taxon>Clostridia</taxon>
        <taxon>Eubacteriales</taxon>
        <taxon>Clostridiaceae</taxon>
        <taxon>Clostridium</taxon>
    </lineage>
</organism>
<dbReference type="AlphaFoldDB" id="A0A386H700"/>
<dbReference type="KEGG" id="cfer:D4Z93_11615"/>
<dbReference type="SUPFAM" id="SSF54001">
    <property type="entry name" value="Cysteine proteinases"/>
    <property type="match status" value="1"/>
</dbReference>
<evidence type="ECO:0000259" key="1">
    <source>
        <dbReference type="SMART" id="SM00460"/>
    </source>
</evidence>
<dbReference type="InterPro" id="IPR002931">
    <property type="entry name" value="Transglutaminase-like"/>
</dbReference>
<evidence type="ECO:0000313" key="3">
    <source>
        <dbReference type="Proteomes" id="UP000266301"/>
    </source>
</evidence>
<dbReference type="PANTHER" id="PTHR33490:SF6">
    <property type="entry name" value="SLL1049 PROTEIN"/>
    <property type="match status" value="1"/>
</dbReference>
<dbReference type="SMART" id="SM00460">
    <property type="entry name" value="TGc"/>
    <property type="match status" value="1"/>
</dbReference>
<dbReference type="Pfam" id="PF01841">
    <property type="entry name" value="Transglut_core"/>
    <property type="match status" value="1"/>
</dbReference>
<dbReference type="OrthoDB" id="9804872at2"/>
<evidence type="ECO:0000313" key="2">
    <source>
        <dbReference type="EMBL" id="AYD41479.1"/>
    </source>
</evidence>
<reference evidence="2 3" key="1">
    <citation type="journal article" date="2019" name="Int. J. Syst. Evol. Microbiol.">
        <title>Clostridium fermenticellae sp. nov., isolated from the mud in a fermentation cellar for the production of the Chinese liquor, baijiu.</title>
        <authorList>
            <person name="Xu P.X."/>
            <person name="Chai L.J."/>
            <person name="Qiu T."/>
            <person name="Zhang X.J."/>
            <person name="Lu Z.M."/>
            <person name="Xiao C."/>
            <person name="Wang S.T."/>
            <person name="Shen C.H."/>
            <person name="Shi J.S."/>
            <person name="Xu Z.H."/>
        </authorList>
    </citation>
    <scope>NUCLEOTIDE SEQUENCE [LARGE SCALE GENOMIC DNA]</scope>
    <source>
        <strain evidence="2 3">JN500901</strain>
    </source>
</reference>
<proteinExistence type="predicted"/>
<sequence>MMKFSTLNNVYELEDTHSYKITDTFTVTSKKATNVDLTFNVGAQGDSPYQKDLSTEVSGGNAKITDDDFSHKKMTASAYVKPGEGVEYQLTRTVENSGIKYTEDLSKTSNDYSKFSDYNEYTSPEQNVESTSKQIKDKASELFSGIDNPYYKAKKAYEFVNMYMTYDSNNANKGALNALLTGKGVCEDYAELFTALLRASGVPARIVTGYWVNSGEFSSRTSIDPSNDAHAWAEYYLPSYGWIVVEPTNEYFYNNNRVIDYSYFSNLSDSGHFIEGYTPQGDNKDSTLYYSYTEGSGVKVDRKTTIEILDK</sequence>